<gene>
    <name evidence="20 22" type="primary">murB</name>
    <name evidence="22" type="ORF">HBH39_00650</name>
</gene>
<name>A0A6G9QGI1_9GAMM</name>
<evidence type="ECO:0000256" key="19">
    <source>
        <dbReference type="ARBA" id="ARBA00048914"/>
    </source>
</evidence>
<dbReference type="InterPro" id="IPR016166">
    <property type="entry name" value="FAD-bd_PCMH"/>
</dbReference>
<dbReference type="GO" id="GO:0071949">
    <property type="term" value="F:FAD binding"/>
    <property type="evidence" value="ECO:0007669"/>
    <property type="project" value="InterPro"/>
</dbReference>
<feature type="active site" evidence="20">
    <location>
        <position position="325"/>
    </location>
</feature>
<dbReference type="InterPro" id="IPR003170">
    <property type="entry name" value="MurB"/>
</dbReference>
<keyword evidence="14 20" id="KW-0573">Peptidoglycan synthesis</keyword>
<evidence type="ECO:0000256" key="9">
    <source>
        <dbReference type="ARBA" id="ARBA00022618"/>
    </source>
</evidence>
<evidence type="ECO:0000256" key="17">
    <source>
        <dbReference type="ARBA" id="ARBA00023316"/>
    </source>
</evidence>
<accession>A0A6G9QGI1</accession>
<keyword evidence="9 20" id="KW-0132">Cell division</keyword>
<evidence type="ECO:0000259" key="21">
    <source>
        <dbReference type="PROSITE" id="PS51387"/>
    </source>
</evidence>
<evidence type="ECO:0000313" key="22">
    <source>
        <dbReference type="EMBL" id="QIR13175.1"/>
    </source>
</evidence>
<evidence type="ECO:0000256" key="5">
    <source>
        <dbReference type="ARBA" id="ARBA00010485"/>
    </source>
</evidence>
<dbReference type="Proteomes" id="UP000502608">
    <property type="component" value="Chromosome"/>
</dbReference>
<keyword evidence="11 20" id="KW-0274">FAD</keyword>
<dbReference type="InterPro" id="IPR036635">
    <property type="entry name" value="MurB_C_sf"/>
</dbReference>
<dbReference type="PROSITE" id="PS51387">
    <property type="entry name" value="FAD_PCMH"/>
    <property type="match status" value="1"/>
</dbReference>
<evidence type="ECO:0000256" key="2">
    <source>
        <dbReference type="ARBA" id="ARBA00003921"/>
    </source>
</evidence>
<comment type="subcellular location">
    <subcellularLocation>
        <location evidence="3 20">Cytoplasm</location>
    </subcellularLocation>
</comment>
<evidence type="ECO:0000256" key="15">
    <source>
        <dbReference type="ARBA" id="ARBA00023002"/>
    </source>
</evidence>
<proteinExistence type="inferred from homology"/>
<sequence length="338" mass="37244">MPASLREINTLGLDVCCDEFLSISDKQELVNVCYETYHSDRAMLILGGGSNVVFSENFAGTVIQVDTKGITQQEDAENVYLTVEAGENWHDLVKYCLAHGIYGIENLALIPGSVGAAPIQNIGAYGVELADVCHSVEFVDLDAGEMYEISNQDCQFSYRESIFKQQLRNKVLITAVTLKLSRCWKPNLSYVPLTSLNKETVDADMIVDLVCKTRASKLPDPRVLGNVGSFFKNPIIDTEKLKQLLTEFPNMVHYNLDNSQHKLAAGWLIDNAGLKGVCVGGACIHQQQALVIVNNNSATGADVCNLALKIIDEIEQRFDVQLEVEPRIIAEFGEVILS</sequence>
<dbReference type="SUPFAM" id="SSF56176">
    <property type="entry name" value="FAD-binding/transporter-associated domain-like"/>
    <property type="match status" value="1"/>
</dbReference>
<evidence type="ECO:0000256" key="14">
    <source>
        <dbReference type="ARBA" id="ARBA00022984"/>
    </source>
</evidence>
<dbReference type="GO" id="GO:0005829">
    <property type="term" value="C:cytosol"/>
    <property type="evidence" value="ECO:0007669"/>
    <property type="project" value="TreeGrafter"/>
</dbReference>
<dbReference type="GO" id="GO:0051301">
    <property type="term" value="P:cell division"/>
    <property type="evidence" value="ECO:0007669"/>
    <property type="project" value="UniProtKB-KW"/>
</dbReference>
<feature type="active site" description="Proton donor" evidence="20">
    <location>
        <position position="229"/>
    </location>
</feature>
<evidence type="ECO:0000256" key="6">
    <source>
        <dbReference type="ARBA" id="ARBA00012518"/>
    </source>
</evidence>
<dbReference type="RefSeq" id="WP_167674664.1">
    <property type="nucleotide sequence ID" value="NZ_CP050313.1"/>
</dbReference>
<evidence type="ECO:0000256" key="1">
    <source>
        <dbReference type="ARBA" id="ARBA00001974"/>
    </source>
</evidence>
<dbReference type="NCBIfam" id="NF000755">
    <property type="entry name" value="PRK00046.1"/>
    <property type="match status" value="1"/>
</dbReference>
<protein>
    <recommendedName>
        <fullName evidence="7 20">UDP-N-acetylenolpyruvoylglucosamine reductase</fullName>
        <ecNumber evidence="6 20">1.3.1.98</ecNumber>
    </recommendedName>
    <alternativeName>
        <fullName evidence="18 20">UDP-N-acetylmuramate dehydrogenase</fullName>
    </alternativeName>
</protein>
<comment type="catalytic activity">
    <reaction evidence="19 20">
        <text>UDP-N-acetyl-alpha-D-muramate + NADP(+) = UDP-N-acetyl-3-O-(1-carboxyvinyl)-alpha-D-glucosamine + NADPH + H(+)</text>
        <dbReference type="Rhea" id="RHEA:12248"/>
        <dbReference type="ChEBI" id="CHEBI:15378"/>
        <dbReference type="ChEBI" id="CHEBI:57783"/>
        <dbReference type="ChEBI" id="CHEBI:58349"/>
        <dbReference type="ChEBI" id="CHEBI:68483"/>
        <dbReference type="ChEBI" id="CHEBI:70757"/>
        <dbReference type="EC" id="1.3.1.98"/>
    </reaction>
</comment>
<dbReference type="UniPathway" id="UPA00219"/>
<dbReference type="InterPro" id="IPR016169">
    <property type="entry name" value="FAD-bd_PCMH_sub2"/>
</dbReference>
<dbReference type="Gene3D" id="3.30.43.10">
    <property type="entry name" value="Uridine Diphospho-n-acetylenolpyruvylglucosamine Reductase, domain 2"/>
    <property type="match status" value="1"/>
</dbReference>
<dbReference type="Pfam" id="PF02873">
    <property type="entry name" value="MurB_C"/>
    <property type="match status" value="1"/>
</dbReference>
<dbReference type="NCBIfam" id="NF010478">
    <property type="entry name" value="PRK13903.1"/>
    <property type="match status" value="1"/>
</dbReference>
<dbReference type="InterPro" id="IPR036318">
    <property type="entry name" value="FAD-bd_PCMH-like_sf"/>
</dbReference>
<dbReference type="Pfam" id="PF01565">
    <property type="entry name" value="FAD_binding_4"/>
    <property type="match status" value="1"/>
</dbReference>
<dbReference type="NCBIfam" id="TIGR00179">
    <property type="entry name" value="murB"/>
    <property type="match status" value="1"/>
</dbReference>
<reference evidence="22 23" key="1">
    <citation type="submission" date="2020-03" db="EMBL/GenBank/DDBJ databases">
        <title>Complete genome sequence of Shewanella sp.</title>
        <authorList>
            <person name="Kim Y.-S."/>
            <person name="Kim S.-J."/>
            <person name="Jung H.-K."/>
            <person name="Kim K.-H."/>
        </authorList>
    </citation>
    <scope>NUCLEOTIDE SEQUENCE [LARGE SCALE GENOMIC DNA]</scope>
    <source>
        <strain evidence="22 23">PN3F2</strain>
    </source>
</reference>
<dbReference type="AlphaFoldDB" id="A0A6G9QGI1"/>
<evidence type="ECO:0000256" key="8">
    <source>
        <dbReference type="ARBA" id="ARBA00022490"/>
    </source>
</evidence>
<dbReference type="InterPro" id="IPR011601">
    <property type="entry name" value="MurB_C"/>
</dbReference>
<organism evidence="22 23">
    <name type="scientific">Shewanella aestuarii</name>
    <dbReference type="NCBI Taxonomy" id="1028752"/>
    <lineage>
        <taxon>Bacteria</taxon>
        <taxon>Pseudomonadati</taxon>
        <taxon>Pseudomonadota</taxon>
        <taxon>Gammaproteobacteria</taxon>
        <taxon>Alteromonadales</taxon>
        <taxon>Shewanellaceae</taxon>
        <taxon>Shewanella</taxon>
    </lineage>
</organism>
<feature type="domain" description="FAD-binding PCMH-type" evidence="21">
    <location>
        <begin position="13"/>
        <end position="183"/>
    </location>
</feature>
<dbReference type="EMBL" id="CP050313">
    <property type="protein sequence ID" value="QIR13175.1"/>
    <property type="molecule type" value="Genomic_DNA"/>
</dbReference>
<dbReference type="InterPro" id="IPR016167">
    <property type="entry name" value="FAD-bd_PCMH_sub1"/>
</dbReference>
<feature type="active site" evidence="20">
    <location>
        <position position="159"/>
    </location>
</feature>
<keyword evidence="13 20" id="KW-0133">Cell shape</keyword>
<dbReference type="InterPro" id="IPR006094">
    <property type="entry name" value="Oxid_FAD_bind_N"/>
</dbReference>
<keyword evidence="8 20" id="KW-0963">Cytoplasm</keyword>
<dbReference type="Gene3D" id="3.90.78.10">
    <property type="entry name" value="UDP-N-acetylenolpyruvoylglucosamine reductase, C-terminal domain"/>
    <property type="match status" value="1"/>
</dbReference>
<dbReference type="HAMAP" id="MF_00037">
    <property type="entry name" value="MurB"/>
    <property type="match status" value="1"/>
</dbReference>
<evidence type="ECO:0000256" key="20">
    <source>
        <dbReference type="HAMAP-Rule" id="MF_00037"/>
    </source>
</evidence>
<evidence type="ECO:0000256" key="16">
    <source>
        <dbReference type="ARBA" id="ARBA00023306"/>
    </source>
</evidence>
<keyword evidence="12 20" id="KW-0521">NADP</keyword>
<dbReference type="PANTHER" id="PTHR21071">
    <property type="entry name" value="UDP-N-ACETYLENOLPYRUVOYLGLUCOSAMINE REDUCTASE"/>
    <property type="match status" value="1"/>
</dbReference>
<keyword evidence="17 20" id="KW-0961">Cell wall biogenesis/degradation</keyword>
<dbReference type="PANTHER" id="PTHR21071:SF4">
    <property type="entry name" value="UDP-N-ACETYLENOLPYRUVOYLGLUCOSAMINE REDUCTASE"/>
    <property type="match status" value="1"/>
</dbReference>
<comment type="function">
    <text evidence="2 20">Cell wall formation.</text>
</comment>
<comment type="cofactor">
    <cofactor evidence="1 20">
        <name>FAD</name>
        <dbReference type="ChEBI" id="CHEBI:57692"/>
    </cofactor>
</comment>
<dbReference type="SUPFAM" id="SSF56194">
    <property type="entry name" value="Uridine diphospho-N-Acetylenolpyruvylglucosamine reductase, MurB, C-terminal domain"/>
    <property type="match status" value="1"/>
</dbReference>
<evidence type="ECO:0000256" key="10">
    <source>
        <dbReference type="ARBA" id="ARBA00022630"/>
    </source>
</evidence>
<comment type="pathway">
    <text evidence="4 20">Cell wall biogenesis; peptidoglycan biosynthesis.</text>
</comment>
<evidence type="ECO:0000256" key="11">
    <source>
        <dbReference type="ARBA" id="ARBA00022827"/>
    </source>
</evidence>
<dbReference type="KEGG" id="saes:HBH39_00650"/>
<evidence type="ECO:0000313" key="23">
    <source>
        <dbReference type="Proteomes" id="UP000502608"/>
    </source>
</evidence>
<evidence type="ECO:0000256" key="12">
    <source>
        <dbReference type="ARBA" id="ARBA00022857"/>
    </source>
</evidence>
<keyword evidence="16 20" id="KW-0131">Cell cycle</keyword>
<dbReference type="GO" id="GO:0009252">
    <property type="term" value="P:peptidoglycan biosynthetic process"/>
    <property type="evidence" value="ECO:0007669"/>
    <property type="project" value="UniProtKB-UniRule"/>
</dbReference>
<dbReference type="GO" id="GO:0008360">
    <property type="term" value="P:regulation of cell shape"/>
    <property type="evidence" value="ECO:0007669"/>
    <property type="project" value="UniProtKB-KW"/>
</dbReference>
<dbReference type="Gene3D" id="3.30.465.10">
    <property type="match status" value="1"/>
</dbReference>
<dbReference type="GO" id="GO:0071555">
    <property type="term" value="P:cell wall organization"/>
    <property type="evidence" value="ECO:0007669"/>
    <property type="project" value="UniProtKB-KW"/>
</dbReference>
<evidence type="ECO:0000256" key="18">
    <source>
        <dbReference type="ARBA" id="ARBA00031026"/>
    </source>
</evidence>
<dbReference type="EC" id="1.3.1.98" evidence="6 20"/>
<keyword evidence="15 20" id="KW-0560">Oxidoreductase</keyword>
<evidence type="ECO:0000256" key="13">
    <source>
        <dbReference type="ARBA" id="ARBA00022960"/>
    </source>
</evidence>
<evidence type="ECO:0000256" key="4">
    <source>
        <dbReference type="ARBA" id="ARBA00004752"/>
    </source>
</evidence>
<dbReference type="GO" id="GO:0008762">
    <property type="term" value="F:UDP-N-acetylmuramate dehydrogenase activity"/>
    <property type="evidence" value="ECO:0007669"/>
    <property type="project" value="UniProtKB-UniRule"/>
</dbReference>
<evidence type="ECO:0000256" key="3">
    <source>
        <dbReference type="ARBA" id="ARBA00004496"/>
    </source>
</evidence>
<comment type="similarity">
    <text evidence="5 20">Belongs to the MurB family.</text>
</comment>
<evidence type="ECO:0000256" key="7">
    <source>
        <dbReference type="ARBA" id="ARBA00015188"/>
    </source>
</evidence>
<keyword evidence="23" id="KW-1185">Reference proteome</keyword>
<keyword evidence="10 20" id="KW-0285">Flavoprotein</keyword>